<organism evidence="1 2">
    <name type="scientific">Branchiostoma lanceolatum</name>
    <name type="common">Common lancelet</name>
    <name type="synonym">Amphioxus lanceolatum</name>
    <dbReference type="NCBI Taxonomy" id="7740"/>
    <lineage>
        <taxon>Eukaryota</taxon>
        <taxon>Metazoa</taxon>
        <taxon>Chordata</taxon>
        <taxon>Cephalochordata</taxon>
        <taxon>Leptocardii</taxon>
        <taxon>Amphioxiformes</taxon>
        <taxon>Branchiostomatidae</taxon>
        <taxon>Branchiostoma</taxon>
    </lineage>
</organism>
<dbReference type="OrthoDB" id="10034107at2759"/>
<dbReference type="CDD" id="cd14733">
    <property type="entry name" value="BACK"/>
    <property type="match status" value="1"/>
</dbReference>
<reference evidence="1" key="1">
    <citation type="submission" date="2022-01" db="EMBL/GenBank/DDBJ databases">
        <authorList>
            <person name="Braso-Vives M."/>
        </authorList>
    </citation>
    <scope>NUCLEOTIDE SEQUENCE</scope>
</reference>
<accession>A0A8J9YIY6</accession>
<keyword evidence="2" id="KW-1185">Reference proteome</keyword>
<proteinExistence type="predicted"/>
<name>A0A8J9YIY6_BRALA</name>
<evidence type="ECO:0000313" key="1">
    <source>
        <dbReference type="EMBL" id="CAH1225108.1"/>
    </source>
</evidence>
<gene>
    <name evidence="1" type="primary">Hypp53</name>
    <name evidence="1" type="ORF">BLAG_LOCUS115</name>
</gene>
<dbReference type="AlphaFoldDB" id="A0A8J9YIY6"/>
<dbReference type="EMBL" id="OV696686">
    <property type="protein sequence ID" value="CAH1225108.1"/>
    <property type="molecule type" value="Genomic_DNA"/>
</dbReference>
<evidence type="ECO:0000313" key="2">
    <source>
        <dbReference type="Proteomes" id="UP000838412"/>
    </source>
</evidence>
<protein>
    <submittedName>
        <fullName evidence="1">Hypp53 protein</fullName>
    </submittedName>
</protein>
<dbReference type="Proteomes" id="UP000838412">
    <property type="component" value="Chromosome 1"/>
</dbReference>
<sequence length="255" mass="29110">MRIMVAGKRFKIRKDLVVFFQRKLADETVRDYFNTIKAKDFRRYLQAVGKAAYPTKPRRMMRLAIVARGLKSSDLYDTLIQRVVQIVKLENCLGLARLAHFLDVPEVESAAVEFALTHREDVLTKTTAMKKVKPHKLTHCWRCRCKYNQWKTSETSTPCELEFILESGIGFLDDLWDGQYSRRPSGFRLGKAAVIGAGDCPEWSSALPSGVQAKAGGPARRDVILNTLRTRTFPTTFVPKRRVLSHGFHLQYGVF</sequence>